<dbReference type="Pfam" id="PF00034">
    <property type="entry name" value="Cytochrom_C"/>
    <property type="match status" value="2"/>
</dbReference>
<evidence type="ECO:0000256" key="7">
    <source>
        <dbReference type="SAM" id="MobiDB-lite"/>
    </source>
</evidence>
<keyword evidence="1" id="KW-0813">Transport</keyword>
<evidence type="ECO:0000256" key="5">
    <source>
        <dbReference type="ARBA" id="ARBA00023004"/>
    </source>
</evidence>
<feature type="domain" description="Cytochrome c" evidence="9">
    <location>
        <begin position="58"/>
        <end position="146"/>
    </location>
</feature>
<proteinExistence type="predicted"/>
<comment type="caution">
    <text evidence="10">The sequence shown here is derived from an EMBL/GenBank/DDBJ whole genome shotgun (WGS) entry which is preliminary data.</text>
</comment>
<dbReference type="PANTHER" id="PTHR11961">
    <property type="entry name" value="CYTOCHROME C"/>
    <property type="match status" value="1"/>
</dbReference>
<evidence type="ECO:0000256" key="8">
    <source>
        <dbReference type="SAM" id="SignalP"/>
    </source>
</evidence>
<feature type="signal peptide" evidence="8">
    <location>
        <begin position="1"/>
        <end position="25"/>
    </location>
</feature>
<dbReference type="Gene3D" id="1.10.760.10">
    <property type="entry name" value="Cytochrome c-like domain"/>
    <property type="match status" value="2"/>
</dbReference>
<evidence type="ECO:0000313" key="11">
    <source>
        <dbReference type="Proteomes" id="UP000190787"/>
    </source>
</evidence>
<feature type="compositionally biased region" description="Low complexity" evidence="7">
    <location>
        <begin position="217"/>
        <end position="262"/>
    </location>
</feature>
<dbReference type="EMBL" id="MPZV01000005">
    <property type="protein sequence ID" value="OOY22756.1"/>
    <property type="molecule type" value="Genomic_DNA"/>
</dbReference>
<reference evidence="10 11" key="1">
    <citation type="submission" date="2016-11" db="EMBL/GenBank/DDBJ databases">
        <title>A multilocus sequence analysis scheme for characterization of bacteria in the genus Thioclava.</title>
        <authorList>
            <person name="Liu Y."/>
            <person name="Shao Z."/>
        </authorList>
    </citation>
    <scope>NUCLEOTIDE SEQUENCE [LARGE SCALE GENOMIC DNA]</scope>
    <source>
        <strain evidence="10 11">TAW-CT134</strain>
    </source>
</reference>
<keyword evidence="5 6" id="KW-0408">Iron</keyword>
<dbReference type="InterPro" id="IPR036909">
    <property type="entry name" value="Cyt_c-like_dom_sf"/>
</dbReference>
<dbReference type="Proteomes" id="UP000190787">
    <property type="component" value="Unassembled WGS sequence"/>
</dbReference>
<feature type="chain" id="PRO_5047308841" evidence="8">
    <location>
        <begin position="26"/>
        <end position="373"/>
    </location>
</feature>
<evidence type="ECO:0000313" key="10">
    <source>
        <dbReference type="EMBL" id="OOY22756.1"/>
    </source>
</evidence>
<dbReference type="PROSITE" id="PS51007">
    <property type="entry name" value="CYTC"/>
    <property type="match status" value="2"/>
</dbReference>
<accession>A0ABX3MTQ1</accession>
<evidence type="ECO:0000256" key="4">
    <source>
        <dbReference type="ARBA" id="ARBA00022982"/>
    </source>
</evidence>
<keyword evidence="3 6" id="KW-0479">Metal-binding</keyword>
<dbReference type="InterPro" id="IPR009056">
    <property type="entry name" value="Cyt_c-like_dom"/>
</dbReference>
<gene>
    <name evidence="10" type="ORF">BMI91_19160</name>
</gene>
<keyword evidence="11" id="KW-1185">Reference proteome</keyword>
<dbReference type="RefSeq" id="WP_078606267.1">
    <property type="nucleotide sequence ID" value="NZ_MPZV01000005.1"/>
</dbReference>
<evidence type="ECO:0000256" key="3">
    <source>
        <dbReference type="ARBA" id="ARBA00022723"/>
    </source>
</evidence>
<keyword evidence="4" id="KW-0249">Electron transport</keyword>
<evidence type="ECO:0000256" key="6">
    <source>
        <dbReference type="PROSITE-ProRule" id="PRU00433"/>
    </source>
</evidence>
<evidence type="ECO:0000259" key="9">
    <source>
        <dbReference type="PROSITE" id="PS51007"/>
    </source>
</evidence>
<protein>
    <submittedName>
        <fullName evidence="10">MFS transporter</fullName>
    </submittedName>
</protein>
<feature type="domain" description="Cytochrome c" evidence="9">
    <location>
        <begin position="269"/>
        <end position="372"/>
    </location>
</feature>
<evidence type="ECO:0000256" key="1">
    <source>
        <dbReference type="ARBA" id="ARBA00022448"/>
    </source>
</evidence>
<keyword evidence="8" id="KW-0732">Signal</keyword>
<keyword evidence="2 6" id="KW-0349">Heme</keyword>
<evidence type="ECO:0000256" key="2">
    <source>
        <dbReference type="ARBA" id="ARBA00022617"/>
    </source>
</evidence>
<feature type="region of interest" description="Disordered" evidence="7">
    <location>
        <begin position="208"/>
        <end position="263"/>
    </location>
</feature>
<dbReference type="PRINTS" id="PR00604">
    <property type="entry name" value="CYTCHRMECIAB"/>
</dbReference>
<name>A0ABX3MTQ1_9RHOB</name>
<organism evidence="10 11">
    <name type="scientific">Thioclava sediminum</name>
    <dbReference type="NCBI Taxonomy" id="1915319"/>
    <lineage>
        <taxon>Bacteria</taxon>
        <taxon>Pseudomonadati</taxon>
        <taxon>Pseudomonadota</taxon>
        <taxon>Alphaproteobacteria</taxon>
        <taxon>Rhodobacterales</taxon>
        <taxon>Paracoccaceae</taxon>
        <taxon>Thioclava</taxon>
    </lineage>
</organism>
<dbReference type="InterPro" id="IPR002327">
    <property type="entry name" value="Cyt_c_1A/1B"/>
</dbReference>
<sequence>MSKCRRNLLLATLLAAPLVATPALAEKYGLGREALPEEINAWTVEVFPDGKNLPEGSGSVADGEKIFGDNCAACHGDFAEGVDNWPKLAGGDGTLADKDPVKTVGSYWPYLSTVWDYAHRSMPFGNAQTLTVDETYAIVAYILYSNYLVDDDFVLTKDNFLDVEMPNADGFIVDNRDEVEVPKFSEAACMSDCKTDVQITKKATILDVTPDEGNGEDTAAADTSAETDTAQSDTAQTDTAEAPAQDAPAAAEEAKAEAAPAESLSADPELVAAGEKVFKKCKACHQVGDGAKNRVGPVLNGLIGRQAGTVDGFKYSSAMTQHGEDGLVWTEQTVEEYLADPKGYIPKNRMSFAGLKDPEDVKAVLAYIESQGG</sequence>
<dbReference type="SUPFAM" id="SSF46626">
    <property type="entry name" value="Cytochrome c"/>
    <property type="match status" value="2"/>
</dbReference>